<feature type="domain" description="Cytochrome b561 bacterial/Ni-hydrogenase" evidence="12">
    <location>
        <begin position="23"/>
        <end position="211"/>
    </location>
</feature>
<dbReference type="AlphaFoldDB" id="A0A643FR10"/>
<dbReference type="InterPro" id="IPR016174">
    <property type="entry name" value="Di-haem_cyt_TM"/>
</dbReference>
<evidence type="ECO:0000256" key="2">
    <source>
        <dbReference type="ARBA" id="ARBA00008622"/>
    </source>
</evidence>
<dbReference type="Gene3D" id="1.20.950.20">
    <property type="entry name" value="Transmembrane di-heme cytochromes, Chain C"/>
    <property type="match status" value="1"/>
</dbReference>
<comment type="similarity">
    <text evidence="2">Belongs to the HupC/HyaC/HydC family.</text>
</comment>
<keyword evidence="4" id="KW-1003">Cell membrane</keyword>
<evidence type="ECO:0000256" key="3">
    <source>
        <dbReference type="ARBA" id="ARBA00022448"/>
    </source>
</evidence>
<dbReference type="PRINTS" id="PR00161">
    <property type="entry name" value="NIHGNASECYTB"/>
</dbReference>
<dbReference type="GeneID" id="98400017"/>
<evidence type="ECO:0000313" key="14">
    <source>
        <dbReference type="Proteomes" id="UP000397656"/>
    </source>
</evidence>
<accession>A0A643FR10</accession>
<dbReference type="RefSeq" id="WP_150988663.1">
    <property type="nucleotide sequence ID" value="NZ_CP062803.1"/>
</dbReference>
<dbReference type="PANTHER" id="PTHR30485">
    <property type="entry name" value="NI/FE-HYDROGENASE 1 B-TYPE CYTOCHROME SUBUNIT"/>
    <property type="match status" value="1"/>
</dbReference>
<dbReference type="InterPro" id="IPR051542">
    <property type="entry name" value="Hydrogenase_cytochrome"/>
</dbReference>
<gene>
    <name evidence="13" type="ORF">F7R26_003820</name>
</gene>
<evidence type="ECO:0000259" key="12">
    <source>
        <dbReference type="Pfam" id="PF01292"/>
    </source>
</evidence>
<evidence type="ECO:0000313" key="13">
    <source>
        <dbReference type="EMBL" id="QOT77219.1"/>
    </source>
</evidence>
<protein>
    <submittedName>
        <fullName evidence="13">Cytochrome b/b6 domain-containing protein</fullName>
    </submittedName>
</protein>
<keyword evidence="10" id="KW-0408">Iron</keyword>
<dbReference type="InterPro" id="IPR000516">
    <property type="entry name" value="Ni-dep_Hydgase_cyt-B"/>
</dbReference>
<keyword evidence="8" id="KW-0249">Electron transport</keyword>
<dbReference type="Proteomes" id="UP000397656">
    <property type="component" value="Chromosome 1"/>
</dbReference>
<keyword evidence="5" id="KW-0349">Heme</keyword>
<keyword evidence="7" id="KW-0479">Metal-binding</keyword>
<evidence type="ECO:0000256" key="11">
    <source>
        <dbReference type="ARBA" id="ARBA00023136"/>
    </source>
</evidence>
<reference evidence="13 14" key="1">
    <citation type="submission" date="2020-10" db="EMBL/GenBank/DDBJ databases">
        <title>Complete genome sequence of Cupriavidus basilensis CCUG 49340T.</title>
        <authorList>
            <person name="Salva-Serra F."/>
            <person name="Donoso R.A."/>
            <person name="Cho K.H."/>
            <person name="Yoo J.A."/>
            <person name="Lee K."/>
            <person name="Yoon S.-H."/>
            <person name="Perez-Pantoja D."/>
            <person name="Moore E.R.B."/>
        </authorList>
    </citation>
    <scope>NUCLEOTIDE SEQUENCE [LARGE SCALE GENOMIC DNA]</scope>
    <source>
        <strain evidence="14">CCUG 49340</strain>
    </source>
</reference>
<keyword evidence="11" id="KW-0472">Membrane</keyword>
<keyword evidence="9" id="KW-1133">Transmembrane helix</keyword>
<comment type="subcellular location">
    <subcellularLocation>
        <location evidence="1">Cell membrane</location>
        <topology evidence="1">Multi-pass membrane protein</topology>
    </subcellularLocation>
</comment>
<evidence type="ECO:0000256" key="10">
    <source>
        <dbReference type="ARBA" id="ARBA00023004"/>
    </source>
</evidence>
<dbReference type="GO" id="GO:0020037">
    <property type="term" value="F:heme binding"/>
    <property type="evidence" value="ECO:0007669"/>
    <property type="project" value="TreeGrafter"/>
</dbReference>
<evidence type="ECO:0000256" key="1">
    <source>
        <dbReference type="ARBA" id="ARBA00004651"/>
    </source>
</evidence>
<dbReference type="SUPFAM" id="SSF81342">
    <property type="entry name" value="Transmembrane di-heme cytochromes"/>
    <property type="match status" value="1"/>
</dbReference>
<keyword evidence="6" id="KW-0812">Transmembrane</keyword>
<evidence type="ECO:0000256" key="5">
    <source>
        <dbReference type="ARBA" id="ARBA00022617"/>
    </source>
</evidence>
<organism evidence="13 14">
    <name type="scientific">Cupriavidus basilensis</name>
    <dbReference type="NCBI Taxonomy" id="68895"/>
    <lineage>
        <taxon>Bacteria</taxon>
        <taxon>Pseudomonadati</taxon>
        <taxon>Pseudomonadota</taxon>
        <taxon>Betaproteobacteria</taxon>
        <taxon>Burkholderiales</taxon>
        <taxon>Burkholderiaceae</taxon>
        <taxon>Cupriavidus</taxon>
    </lineage>
</organism>
<dbReference type="InterPro" id="IPR011577">
    <property type="entry name" value="Cyt_b561_bac/Ni-Hgenase"/>
</dbReference>
<dbReference type="Pfam" id="PF01292">
    <property type="entry name" value="Ni_hydr_CYTB"/>
    <property type="match status" value="1"/>
</dbReference>
<sequence length="212" mass="23481">MDTASQLSRPAHGRRGQTSASIQPAWVRITHWLNAIAVIIMVMSGWRIYNASPLFGLHFPKGITLGGWLGGALQWHFAAMWLLVANGLFYLLMNALTGRFRRRFLPLSVPAALRDIAAALRGRLAHPDLAEYNAAQKAMYLGVVVVIVVTVLSGLAIWKSVQFPLLRELMGGYDAARWVHFVCMSAIVLFIVVHVAMVALVPRTLLIMLRGR</sequence>
<dbReference type="GO" id="GO:0005886">
    <property type="term" value="C:plasma membrane"/>
    <property type="evidence" value="ECO:0007669"/>
    <property type="project" value="UniProtKB-SubCell"/>
</dbReference>
<dbReference type="GO" id="GO:0005506">
    <property type="term" value="F:iron ion binding"/>
    <property type="evidence" value="ECO:0007669"/>
    <property type="project" value="InterPro"/>
</dbReference>
<dbReference type="GO" id="GO:0009055">
    <property type="term" value="F:electron transfer activity"/>
    <property type="evidence" value="ECO:0007669"/>
    <property type="project" value="InterPro"/>
</dbReference>
<evidence type="ECO:0000256" key="7">
    <source>
        <dbReference type="ARBA" id="ARBA00022723"/>
    </source>
</evidence>
<proteinExistence type="inferred from homology"/>
<evidence type="ECO:0000256" key="4">
    <source>
        <dbReference type="ARBA" id="ARBA00022475"/>
    </source>
</evidence>
<evidence type="ECO:0000256" key="8">
    <source>
        <dbReference type="ARBA" id="ARBA00022982"/>
    </source>
</evidence>
<dbReference type="PANTHER" id="PTHR30485:SF1">
    <property type="entry name" value="CYTOCHROME YDHU-RELATED"/>
    <property type="match status" value="1"/>
</dbReference>
<keyword evidence="3" id="KW-0813">Transport</keyword>
<dbReference type="GO" id="GO:0022904">
    <property type="term" value="P:respiratory electron transport chain"/>
    <property type="evidence" value="ECO:0007669"/>
    <property type="project" value="InterPro"/>
</dbReference>
<evidence type="ECO:0000256" key="6">
    <source>
        <dbReference type="ARBA" id="ARBA00022692"/>
    </source>
</evidence>
<evidence type="ECO:0000256" key="9">
    <source>
        <dbReference type="ARBA" id="ARBA00022989"/>
    </source>
</evidence>
<dbReference type="EMBL" id="CP062803">
    <property type="protein sequence ID" value="QOT77219.1"/>
    <property type="molecule type" value="Genomic_DNA"/>
</dbReference>
<name>A0A643FR10_9BURK</name>